<dbReference type="InterPro" id="IPR012318">
    <property type="entry name" value="HTH_CRP"/>
</dbReference>
<dbReference type="AlphaFoldDB" id="A0A2T1HQT9"/>
<dbReference type="SUPFAM" id="SSF46785">
    <property type="entry name" value="Winged helix' DNA-binding domain"/>
    <property type="match status" value="1"/>
</dbReference>
<protein>
    <recommendedName>
        <fullName evidence="5">HTH crp-type domain-containing protein</fullName>
    </recommendedName>
</protein>
<dbReference type="GO" id="GO:0003677">
    <property type="term" value="F:DNA binding"/>
    <property type="evidence" value="ECO:0007669"/>
    <property type="project" value="UniProtKB-KW"/>
</dbReference>
<dbReference type="SMART" id="SM00419">
    <property type="entry name" value="HTH_CRP"/>
    <property type="match status" value="1"/>
</dbReference>
<dbReference type="InterPro" id="IPR036390">
    <property type="entry name" value="WH_DNA-bd_sf"/>
</dbReference>
<dbReference type="SMART" id="SM00100">
    <property type="entry name" value="cNMP"/>
    <property type="match status" value="1"/>
</dbReference>
<evidence type="ECO:0000313" key="6">
    <source>
        <dbReference type="EMBL" id="PSC04006.1"/>
    </source>
</evidence>
<dbReference type="Gene3D" id="1.10.10.10">
    <property type="entry name" value="Winged helix-like DNA-binding domain superfamily/Winged helix DNA-binding domain"/>
    <property type="match status" value="1"/>
</dbReference>
<evidence type="ECO:0000256" key="4">
    <source>
        <dbReference type="SAM" id="MobiDB-lite"/>
    </source>
</evidence>
<dbReference type="Pfam" id="PF00027">
    <property type="entry name" value="cNMP_binding"/>
    <property type="match status" value="1"/>
</dbReference>
<comment type="caution">
    <text evidence="6">The sequence shown here is derived from an EMBL/GenBank/DDBJ whole genome shotgun (WGS) entry which is preliminary data.</text>
</comment>
<evidence type="ECO:0000256" key="3">
    <source>
        <dbReference type="ARBA" id="ARBA00023163"/>
    </source>
</evidence>
<proteinExistence type="predicted"/>
<keyword evidence="2" id="KW-0238">DNA-binding</keyword>
<dbReference type="InterPro" id="IPR014710">
    <property type="entry name" value="RmlC-like_jellyroll"/>
</dbReference>
<dbReference type="Gene3D" id="2.60.120.10">
    <property type="entry name" value="Jelly Rolls"/>
    <property type="match status" value="1"/>
</dbReference>
<dbReference type="Pfam" id="PF13545">
    <property type="entry name" value="HTH_Crp_2"/>
    <property type="match status" value="1"/>
</dbReference>
<reference evidence="7" key="1">
    <citation type="submission" date="2018-03" db="EMBL/GenBank/DDBJ databases">
        <authorList>
            <person name="Sun L."/>
            <person name="Liu H."/>
            <person name="Chen W."/>
            <person name="Huang K."/>
            <person name="Liu W."/>
            <person name="Gao X."/>
        </authorList>
    </citation>
    <scope>NUCLEOTIDE SEQUENCE [LARGE SCALE GENOMIC DNA]</scope>
    <source>
        <strain evidence="7">SH9</strain>
    </source>
</reference>
<feature type="domain" description="HTH crp-type" evidence="5">
    <location>
        <begin position="148"/>
        <end position="221"/>
    </location>
</feature>
<keyword evidence="1" id="KW-0805">Transcription regulation</keyword>
<dbReference type="CDD" id="cd00038">
    <property type="entry name" value="CAP_ED"/>
    <property type="match status" value="1"/>
</dbReference>
<dbReference type="Proteomes" id="UP000239772">
    <property type="component" value="Unassembled WGS sequence"/>
</dbReference>
<gene>
    <name evidence="6" type="ORF">SLNSH_16380</name>
</gene>
<dbReference type="InterPro" id="IPR000595">
    <property type="entry name" value="cNMP-bd_dom"/>
</dbReference>
<evidence type="ECO:0000313" key="7">
    <source>
        <dbReference type="Proteomes" id="UP000239772"/>
    </source>
</evidence>
<dbReference type="EMBL" id="PVZS01000018">
    <property type="protein sequence ID" value="PSC04006.1"/>
    <property type="molecule type" value="Genomic_DNA"/>
</dbReference>
<sequence>MTADIAMSSFQKKESTPFSPDELPMLAGRPVPLKHLSAGEELFAPGARTDDIYGIVSGWAYSYRLFEDGRRQINAIELPGSLIGVASSGRDGAAVGCATLTPVVYCVYPRAVLFGRVMSEPALGLRIVSEVVRQEVLIRERLSDVARRPARERIANFLHELYCRRRISGPLDRPFSIPLTQSHIADALGLTPIHVSRTLREFKRDRIATYVGHDLQIIDPGKLARISTLDLGYTRWLAGSGQVTPVEPAAPPPHGASMRPVLEARPG</sequence>
<dbReference type="PROSITE" id="PS51063">
    <property type="entry name" value="HTH_CRP_2"/>
    <property type="match status" value="1"/>
</dbReference>
<evidence type="ECO:0000259" key="5">
    <source>
        <dbReference type="PROSITE" id="PS51063"/>
    </source>
</evidence>
<dbReference type="GO" id="GO:0006355">
    <property type="term" value="P:regulation of DNA-templated transcription"/>
    <property type="evidence" value="ECO:0007669"/>
    <property type="project" value="InterPro"/>
</dbReference>
<accession>A0A2T1HQT9</accession>
<organism evidence="6 7">
    <name type="scientific">Alsobacter soli</name>
    <dbReference type="NCBI Taxonomy" id="2109933"/>
    <lineage>
        <taxon>Bacteria</taxon>
        <taxon>Pseudomonadati</taxon>
        <taxon>Pseudomonadota</taxon>
        <taxon>Alphaproteobacteria</taxon>
        <taxon>Hyphomicrobiales</taxon>
        <taxon>Alsobacteraceae</taxon>
        <taxon>Alsobacter</taxon>
    </lineage>
</organism>
<dbReference type="InterPro" id="IPR036388">
    <property type="entry name" value="WH-like_DNA-bd_sf"/>
</dbReference>
<dbReference type="InterPro" id="IPR018490">
    <property type="entry name" value="cNMP-bd_dom_sf"/>
</dbReference>
<feature type="region of interest" description="Disordered" evidence="4">
    <location>
        <begin position="1"/>
        <end position="23"/>
    </location>
</feature>
<keyword evidence="3" id="KW-0804">Transcription</keyword>
<dbReference type="SUPFAM" id="SSF51206">
    <property type="entry name" value="cAMP-binding domain-like"/>
    <property type="match status" value="1"/>
</dbReference>
<evidence type="ECO:0000256" key="1">
    <source>
        <dbReference type="ARBA" id="ARBA00023015"/>
    </source>
</evidence>
<name>A0A2T1HQT9_9HYPH</name>
<keyword evidence="7" id="KW-1185">Reference proteome</keyword>
<feature type="region of interest" description="Disordered" evidence="4">
    <location>
        <begin position="243"/>
        <end position="267"/>
    </location>
</feature>
<evidence type="ECO:0000256" key="2">
    <source>
        <dbReference type="ARBA" id="ARBA00023125"/>
    </source>
</evidence>